<dbReference type="AlphaFoldDB" id="A0AAN8LL47"/>
<organism evidence="1 2">
    <name type="scientific">Coregonus suidteri</name>
    <dbReference type="NCBI Taxonomy" id="861788"/>
    <lineage>
        <taxon>Eukaryota</taxon>
        <taxon>Metazoa</taxon>
        <taxon>Chordata</taxon>
        <taxon>Craniata</taxon>
        <taxon>Vertebrata</taxon>
        <taxon>Euteleostomi</taxon>
        <taxon>Actinopterygii</taxon>
        <taxon>Neopterygii</taxon>
        <taxon>Teleostei</taxon>
        <taxon>Protacanthopterygii</taxon>
        <taxon>Salmoniformes</taxon>
        <taxon>Salmonidae</taxon>
        <taxon>Coregoninae</taxon>
        <taxon>Coregonus</taxon>
    </lineage>
</organism>
<sequence length="195" mass="21263">MATKTLQDMQNTRAIELYCLPDVNLPVWILGILQVPAAYVPLHPDPPALLSAHVMERCGLKYFVLQSDLLQTAFSNLMSVEVCAVWSAHNLTLILIQHSPIAAHVQDGKHKTTVFKLGRFGRRVLQEEVHSAGFSLHVLALGGGGGRGLSLPSPALLCSWRQQGNCTHNVYGNTEVSCSAGCYNFPESLLQSTDD</sequence>
<dbReference type="InterPro" id="IPR052091">
    <property type="entry name" value="Beta-ala_Activ/Resist"/>
</dbReference>
<evidence type="ECO:0000313" key="1">
    <source>
        <dbReference type="EMBL" id="KAK6313952.1"/>
    </source>
</evidence>
<dbReference type="EMBL" id="JAGTTL010000013">
    <property type="protein sequence ID" value="KAK6313952.1"/>
    <property type="molecule type" value="Genomic_DNA"/>
</dbReference>
<dbReference type="PANTHER" id="PTHR44394:SF1">
    <property type="entry name" value="BETA-ALANINE-ACTIVATING ENZYME"/>
    <property type="match status" value="1"/>
</dbReference>
<protein>
    <submittedName>
        <fullName evidence="1">Uncharacterized protein</fullName>
    </submittedName>
</protein>
<dbReference type="GO" id="GO:0043041">
    <property type="term" value="P:amino acid activation for nonribosomal peptide biosynthetic process"/>
    <property type="evidence" value="ECO:0007669"/>
    <property type="project" value="TreeGrafter"/>
</dbReference>
<dbReference type="PANTHER" id="PTHR44394">
    <property type="entry name" value="BETA-ALANINE-ACTIVATING ENZYME"/>
    <property type="match status" value="1"/>
</dbReference>
<reference evidence="1 2" key="1">
    <citation type="submission" date="2021-04" db="EMBL/GenBank/DDBJ databases">
        <authorList>
            <person name="De Guttry C."/>
            <person name="Zahm M."/>
            <person name="Klopp C."/>
            <person name="Cabau C."/>
            <person name="Louis A."/>
            <person name="Berthelot C."/>
            <person name="Parey E."/>
            <person name="Roest Crollius H."/>
            <person name="Montfort J."/>
            <person name="Robinson-Rechavi M."/>
            <person name="Bucao C."/>
            <person name="Bouchez O."/>
            <person name="Gislard M."/>
            <person name="Lluch J."/>
            <person name="Milhes M."/>
            <person name="Lampietro C."/>
            <person name="Lopez Roques C."/>
            <person name="Donnadieu C."/>
            <person name="Braasch I."/>
            <person name="Desvignes T."/>
            <person name="Postlethwait J."/>
            <person name="Bobe J."/>
            <person name="Wedekind C."/>
            <person name="Guiguen Y."/>
        </authorList>
    </citation>
    <scope>NUCLEOTIDE SEQUENCE [LARGE SCALE GENOMIC DNA]</scope>
    <source>
        <strain evidence="1">Cs_M1</strain>
        <tissue evidence="1">Blood</tissue>
    </source>
</reference>
<keyword evidence="2" id="KW-1185">Reference proteome</keyword>
<proteinExistence type="predicted"/>
<name>A0AAN8LL47_9TELE</name>
<dbReference type="Gene3D" id="3.40.50.980">
    <property type="match status" value="1"/>
</dbReference>
<evidence type="ECO:0000313" key="2">
    <source>
        <dbReference type="Proteomes" id="UP001356427"/>
    </source>
</evidence>
<accession>A0AAN8LL47</accession>
<dbReference type="SUPFAM" id="SSF56801">
    <property type="entry name" value="Acetyl-CoA synthetase-like"/>
    <property type="match status" value="1"/>
</dbReference>
<gene>
    <name evidence="1" type="ORF">J4Q44_G00154110</name>
</gene>
<dbReference type="Proteomes" id="UP001356427">
    <property type="component" value="Unassembled WGS sequence"/>
</dbReference>
<comment type="caution">
    <text evidence="1">The sequence shown here is derived from an EMBL/GenBank/DDBJ whole genome shotgun (WGS) entry which is preliminary data.</text>
</comment>